<gene>
    <name evidence="1" type="ORF">BaRGS_00009921</name>
</gene>
<protein>
    <submittedName>
        <fullName evidence="1">Uncharacterized protein</fullName>
    </submittedName>
</protein>
<dbReference type="EMBL" id="JACVVK020000048">
    <property type="protein sequence ID" value="KAK7498829.1"/>
    <property type="molecule type" value="Genomic_DNA"/>
</dbReference>
<proteinExistence type="predicted"/>
<dbReference type="Proteomes" id="UP001519460">
    <property type="component" value="Unassembled WGS sequence"/>
</dbReference>
<evidence type="ECO:0000313" key="1">
    <source>
        <dbReference type="EMBL" id="KAK7498829.1"/>
    </source>
</evidence>
<reference evidence="1 2" key="1">
    <citation type="journal article" date="2023" name="Sci. Data">
        <title>Genome assembly of the Korean intertidal mud-creeper Batillaria attramentaria.</title>
        <authorList>
            <person name="Patra A.K."/>
            <person name="Ho P.T."/>
            <person name="Jun S."/>
            <person name="Lee S.J."/>
            <person name="Kim Y."/>
            <person name="Won Y.J."/>
        </authorList>
    </citation>
    <scope>NUCLEOTIDE SEQUENCE [LARGE SCALE GENOMIC DNA]</scope>
    <source>
        <strain evidence="1">Wonlab-2016</strain>
    </source>
</reference>
<sequence>MFEDEESVYANCDYTTTKPPAIVPRDLSLSSGTNSPLYPGSPTTPLYGVSSGSGQQFYGNTAASQLYAVSSHQAVKRLEAGVVVTVYSLKRKPEKMHLVVQTDIHYLLCISALGKRPEIKGKGLWVEGGYGKAGCGVTESGRAATIRQNWAGKGTNWMCKIKEGEEDCATGRMGEDRTAWSGEAWDEGVLPPDVHRFPFSHALLNSSLMNAALSFTGYTHVYIDPIIHELLPGPSPAPADIRHVKPLTDATPTSAKCLTAVRQTLPAVPTPLPIIQCTG</sequence>
<organism evidence="1 2">
    <name type="scientific">Batillaria attramentaria</name>
    <dbReference type="NCBI Taxonomy" id="370345"/>
    <lineage>
        <taxon>Eukaryota</taxon>
        <taxon>Metazoa</taxon>
        <taxon>Spiralia</taxon>
        <taxon>Lophotrochozoa</taxon>
        <taxon>Mollusca</taxon>
        <taxon>Gastropoda</taxon>
        <taxon>Caenogastropoda</taxon>
        <taxon>Sorbeoconcha</taxon>
        <taxon>Cerithioidea</taxon>
        <taxon>Batillariidae</taxon>
        <taxon>Batillaria</taxon>
    </lineage>
</organism>
<name>A0ABD0LH70_9CAEN</name>
<dbReference type="AlphaFoldDB" id="A0ABD0LH70"/>
<evidence type="ECO:0000313" key="2">
    <source>
        <dbReference type="Proteomes" id="UP001519460"/>
    </source>
</evidence>
<keyword evidence="2" id="KW-1185">Reference proteome</keyword>
<comment type="caution">
    <text evidence="1">The sequence shown here is derived from an EMBL/GenBank/DDBJ whole genome shotgun (WGS) entry which is preliminary data.</text>
</comment>
<accession>A0ABD0LH70</accession>